<proteinExistence type="predicted"/>
<comment type="caution">
    <text evidence="1">The sequence shown here is derived from an EMBL/GenBank/DDBJ whole genome shotgun (WGS) entry which is preliminary data.</text>
</comment>
<evidence type="ECO:0000313" key="2">
    <source>
        <dbReference type="Proteomes" id="UP001209570"/>
    </source>
</evidence>
<dbReference type="SUPFAM" id="SSF53474">
    <property type="entry name" value="alpha/beta-Hydrolases"/>
    <property type="match status" value="1"/>
</dbReference>
<dbReference type="InterPro" id="IPR029058">
    <property type="entry name" value="AB_hydrolase_fold"/>
</dbReference>
<reference evidence="1" key="1">
    <citation type="submission" date="2021-12" db="EMBL/GenBank/DDBJ databases">
        <title>Prjna785345.</title>
        <authorList>
            <person name="Rujirawat T."/>
            <person name="Krajaejun T."/>
        </authorList>
    </citation>
    <scope>NUCLEOTIDE SEQUENCE</scope>
    <source>
        <strain evidence="1">Pi057C3</strain>
    </source>
</reference>
<evidence type="ECO:0000313" key="1">
    <source>
        <dbReference type="EMBL" id="KAJ0389819.1"/>
    </source>
</evidence>
<organism evidence="1 2">
    <name type="scientific">Pythium insidiosum</name>
    <name type="common">Pythiosis disease agent</name>
    <dbReference type="NCBI Taxonomy" id="114742"/>
    <lineage>
        <taxon>Eukaryota</taxon>
        <taxon>Sar</taxon>
        <taxon>Stramenopiles</taxon>
        <taxon>Oomycota</taxon>
        <taxon>Peronosporomycetes</taxon>
        <taxon>Pythiales</taxon>
        <taxon>Pythiaceae</taxon>
        <taxon>Pythium</taxon>
    </lineage>
</organism>
<dbReference type="Gene3D" id="3.40.50.1820">
    <property type="entry name" value="alpha/beta hydrolase"/>
    <property type="match status" value="1"/>
</dbReference>
<dbReference type="EMBL" id="JAKCXM010003056">
    <property type="protein sequence ID" value="KAJ0389819.1"/>
    <property type="molecule type" value="Genomic_DNA"/>
</dbReference>
<accession>A0AAD5Q0W9</accession>
<keyword evidence="2" id="KW-1185">Reference proteome</keyword>
<protein>
    <recommendedName>
        <fullName evidence="3">Serine protease family S33</fullName>
    </recommendedName>
</protein>
<sequence>MYTVDHRGTGRSEFVECEAAQAMTGGSPSGTQVGLDEVANCVNDLRIKYDGNAAAFSVTSAARDIQTVIETFMPKHKVFVNGASYGTFLTQRVMQFKLPQIVGYIFDGVDVLTTDEDPIQSANSHWSQAVVAPAKRLLEYCFDSKECPIKFKSRDTVVQEVIDLFDELDDEESACGELIGELMDTEKPSIAVRSWLGGMVGKLDERNTALAVVSYLQECSKDDRQKIKELLEGDDESGSDSAISDQG</sequence>
<evidence type="ECO:0008006" key="3">
    <source>
        <dbReference type="Google" id="ProtNLM"/>
    </source>
</evidence>
<gene>
    <name evidence="1" type="ORF">P43SY_011297</name>
</gene>
<name>A0AAD5Q0W9_PYTIN</name>
<dbReference type="Proteomes" id="UP001209570">
    <property type="component" value="Unassembled WGS sequence"/>
</dbReference>
<dbReference type="AlphaFoldDB" id="A0AAD5Q0W9"/>